<dbReference type="CDD" id="cd13689">
    <property type="entry name" value="PBP2_BsGlnH"/>
    <property type="match status" value="1"/>
</dbReference>
<evidence type="ECO:0000256" key="2">
    <source>
        <dbReference type="ARBA" id="ARBA00022448"/>
    </source>
</evidence>
<name>N6Y3D7_THAL4</name>
<dbReference type="InterPro" id="IPR001638">
    <property type="entry name" value="Solute-binding_3/MltF_N"/>
</dbReference>
<dbReference type="Gene3D" id="3.40.190.10">
    <property type="entry name" value="Periplasmic binding protein-like II"/>
    <property type="match status" value="2"/>
</dbReference>
<reference evidence="6 7" key="1">
    <citation type="submission" date="2012-09" db="EMBL/GenBank/DDBJ databases">
        <title>Draft Genome Sequences of 6 Strains from Genus Thauera.</title>
        <authorList>
            <person name="Liu B."/>
            <person name="Shapleigh J.P."/>
            <person name="Frostegard A.H."/>
        </authorList>
    </citation>
    <scope>NUCLEOTIDE SEQUENCE [LARGE SCALE GENOMIC DNA]</scope>
    <source>
        <strain evidence="7">47Lol / DSM 12138</strain>
    </source>
</reference>
<proteinExistence type="inferred from homology"/>
<dbReference type="eggNOG" id="COG0834">
    <property type="taxonomic scope" value="Bacteria"/>
</dbReference>
<evidence type="ECO:0000313" key="6">
    <source>
        <dbReference type="EMBL" id="ENO86080.1"/>
    </source>
</evidence>
<accession>N6Y3D7</accession>
<dbReference type="EMBL" id="AMXE01000061">
    <property type="protein sequence ID" value="ENO86080.1"/>
    <property type="molecule type" value="Genomic_DNA"/>
</dbReference>
<feature type="signal peptide" evidence="4">
    <location>
        <begin position="1"/>
        <end position="25"/>
    </location>
</feature>
<dbReference type="RefSeq" id="WP_004341157.1">
    <property type="nucleotide sequence ID" value="NZ_AMXE01000061.1"/>
</dbReference>
<evidence type="ECO:0000256" key="3">
    <source>
        <dbReference type="ARBA" id="ARBA00022729"/>
    </source>
</evidence>
<keyword evidence="2" id="KW-0813">Transport</keyword>
<evidence type="ECO:0000256" key="1">
    <source>
        <dbReference type="ARBA" id="ARBA00010333"/>
    </source>
</evidence>
<dbReference type="AlphaFoldDB" id="N6Y3D7"/>
<keyword evidence="3 4" id="KW-0732">Signal</keyword>
<dbReference type="InterPro" id="IPR051455">
    <property type="entry name" value="Bact_solute-bind_prot3"/>
</dbReference>
<dbReference type="GO" id="GO:0006865">
    <property type="term" value="P:amino acid transport"/>
    <property type="evidence" value="ECO:0007669"/>
    <property type="project" value="TreeGrafter"/>
</dbReference>
<dbReference type="Proteomes" id="UP000013232">
    <property type="component" value="Unassembled WGS sequence"/>
</dbReference>
<dbReference type="PANTHER" id="PTHR30085">
    <property type="entry name" value="AMINO ACID ABC TRANSPORTER PERMEASE"/>
    <property type="match status" value="1"/>
</dbReference>
<sequence>MTKPRNKLRLATLVALSLLSGLAQADRLDDIKKNGVLRVAAFDSNPPFGFIDPQTKQISGLDVDYAKELAARLGVKLELVPTNPANRIPLLTANKVDIVLANFTITEERAKQVNFSIPYFASGQQFIARKGTLSSPDQLGKLRIGVDKGTTNEIVLREKYPSATLVAYDDTPFAFTALRNGNVQAITQDGPKLIGLLANVPDKDKYEIPPFSISNDLIGAGLPKGETRLTEFVNTSLRELEASGKAQTIYDAWFGPDTKTPLTRIFRIGDK</sequence>
<dbReference type="PANTHER" id="PTHR30085:SF6">
    <property type="entry name" value="ABC TRANSPORTER GLUTAMINE-BINDING PROTEIN GLNH"/>
    <property type="match status" value="1"/>
</dbReference>
<protein>
    <submittedName>
        <fullName evidence="6">Putative ABC transporter binding protein subunit</fullName>
    </submittedName>
</protein>
<evidence type="ECO:0000259" key="5">
    <source>
        <dbReference type="SMART" id="SM00062"/>
    </source>
</evidence>
<feature type="domain" description="Solute-binding protein family 3/N-terminal" evidence="5">
    <location>
        <begin position="36"/>
        <end position="257"/>
    </location>
</feature>
<dbReference type="SUPFAM" id="SSF53850">
    <property type="entry name" value="Periplasmic binding protein-like II"/>
    <property type="match status" value="1"/>
</dbReference>
<dbReference type="SMART" id="SM00062">
    <property type="entry name" value="PBPb"/>
    <property type="match status" value="1"/>
</dbReference>
<dbReference type="STRING" id="1123367.GCA_000621305_01263"/>
<keyword evidence="7" id="KW-1185">Reference proteome</keyword>
<dbReference type="GO" id="GO:0005576">
    <property type="term" value="C:extracellular region"/>
    <property type="evidence" value="ECO:0007669"/>
    <property type="project" value="TreeGrafter"/>
</dbReference>
<evidence type="ECO:0000313" key="7">
    <source>
        <dbReference type="Proteomes" id="UP000013232"/>
    </source>
</evidence>
<comment type="caution">
    <text evidence="6">The sequence shown here is derived from an EMBL/GenBank/DDBJ whole genome shotgun (WGS) entry which is preliminary data.</text>
</comment>
<dbReference type="OrthoDB" id="7241844at2"/>
<dbReference type="Pfam" id="PF00497">
    <property type="entry name" value="SBP_bac_3"/>
    <property type="match status" value="1"/>
</dbReference>
<evidence type="ECO:0000256" key="4">
    <source>
        <dbReference type="SAM" id="SignalP"/>
    </source>
</evidence>
<feature type="chain" id="PRO_5004128062" evidence="4">
    <location>
        <begin position="26"/>
        <end position="271"/>
    </location>
</feature>
<comment type="similarity">
    <text evidence="1">Belongs to the bacterial solute-binding protein 3 family.</text>
</comment>
<organism evidence="6 7">
    <name type="scientific">Thauera linaloolentis (strain DSM 12138 / JCM 21573 / CCUG 41526 / CIP 105981 / IAM 15112 / NBRC 102519 / 47Lol)</name>
    <dbReference type="NCBI Taxonomy" id="1123367"/>
    <lineage>
        <taxon>Bacteria</taxon>
        <taxon>Pseudomonadati</taxon>
        <taxon>Pseudomonadota</taxon>
        <taxon>Betaproteobacteria</taxon>
        <taxon>Rhodocyclales</taxon>
        <taxon>Zoogloeaceae</taxon>
        <taxon>Thauera</taxon>
    </lineage>
</organism>
<gene>
    <name evidence="6" type="ORF">C666_14045</name>
</gene>